<dbReference type="OrthoDB" id="5985676at2759"/>
<dbReference type="PANTHER" id="PTHR46806:SF5">
    <property type="entry name" value="F5_8 TYPE C DOMAIN-CONTAINING PROTEIN"/>
    <property type="match status" value="1"/>
</dbReference>
<evidence type="ECO:0000259" key="8">
    <source>
        <dbReference type="PROSITE" id="PS50022"/>
    </source>
</evidence>
<evidence type="ECO:0000256" key="7">
    <source>
        <dbReference type="SAM" id="Phobius"/>
    </source>
</evidence>
<name>A0A2B4RGW8_STYPI</name>
<keyword evidence="3" id="KW-0964">Secreted</keyword>
<keyword evidence="10" id="KW-1185">Reference proteome</keyword>
<evidence type="ECO:0000313" key="9">
    <source>
        <dbReference type="EMBL" id="PFX15730.1"/>
    </source>
</evidence>
<proteinExistence type="predicted"/>
<dbReference type="PROSITE" id="PS01285">
    <property type="entry name" value="FA58C_1"/>
    <property type="match status" value="1"/>
</dbReference>
<evidence type="ECO:0000256" key="2">
    <source>
        <dbReference type="ARBA" id="ARBA00004613"/>
    </source>
</evidence>
<evidence type="ECO:0000313" key="10">
    <source>
        <dbReference type="Proteomes" id="UP000225706"/>
    </source>
</evidence>
<keyword evidence="4" id="KW-0130">Cell adhesion</keyword>
<dbReference type="PANTHER" id="PTHR46806">
    <property type="entry name" value="F5/8 TYPE C DOMAIN-CONTAINING PROTEIN"/>
    <property type="match status" value="1"/>
</dbReference>
<dbReference type="AlphaFoldDB" id="A0A2B4RGW8"/>
<dbReference type="GO" id="GO:0012505">
    <property type="term" value="C:endomembrane system"/>
    <property type="evidence" value="ECO:0007669"/>
    <property type="project" value="UniProtKB-SubCell"/>
</dbReference>
<dbReference type="CDD" id="cd00057">
    <property type="entry name" value="FA58C"/>
    <property type="match status" value="1"/>
</dbReference>
<dbReference type="GO" id="GO:0005886">
    <property type="term" value="C:plasma membrane"/>
    <property type="evidence" value="ECO:0007669"/>
    <property type="project" value="TreeGrafter"/>
</dbReference>
<dbReference type="EMBL" id="LSMT01000617">
    <property type="protein sequence ID" value="PFX15730.1"/>
    <property type="molecule type" value="Genomic_DNA"/>
</dbReference>
<dbReference type="Pfam" id="PF00754">
    <property type="entry name" value="F5_F8_type_C"/>
    <property type="match status" value="1"/>
</dbReference>
<evidence type="ECO:0000256" key="4">
    <source>
        <dbReference type="ARBA" id="ARBA00022889"/>
    </source>
</evidence>
<evidence type="ECO:0000256" key="3">
    <source>
        <dbReference type="ARBA" id="ARBA00022525"/>
    </source>
</evidence>
<dbReference type="GO" id="GO:0007155">
    <property type="term" value="P:cell adhesion"/>
    <property type="evidence" value="ECO:0007669"/>
    <property type="project" value="UniProtKB-KW"/>
</dbReference>
<dbReference type="InterPro" id="IPR008979">
    <property type="entry name" value="Galactose-bd-like_sf"/>
</dbReference>
<dbReference type="GO" id="GO:0038023">
    <property type="term" value="F:signaling receptor activity"/>
    <property type="evidence" value="ECO:0007669"/>
    <property type="project" value="TreeGrafter"/>
</dbReference>
<dbReference type="SUPFAM" id="SSF49785">
    <property type="entry name" value="Galactose-binding domain-like"/>
    <property type="match status" value="1"/>
</dbReference>
<feature type="transmembrane region" description="Helical" evidence="7">
    <location>
        <begin position="241"/>
        <end position="266"/>
    </location>
</feature>
<dbReference type="GO" id="GO:0005576">
    <property type="term" value="C:extracellular region"/>
    <property type="evidence" value="ECO:0007669"/>
    <property type="project" value="UniProtKB-SubCell"/>
</dbReference>
<keyword evidence="5 7" id="KW-0472">Membrane</keyword>
<accession>A0A2B4RGW8</accession>
<sequence>MGAGCARLNNTLAWCSPSNKYSDIPAYIEVDLNNSVEISGIATQGFRSAINDYYVMQYNVSYSNDRVSWKLYKEVLVGNTDVQTAVTNTFNPEISARYIRVYPIKYRLRVCMRLELYGLTKCPIPPSKSVPQLQEDTTQTITTSTTAEPEHQTPTSTIATLRKETTVTRETGPVDVVTPTTTKFSSNSLNVATSRDKGKKTPFSPTAGVLGSVSSSQVSAVAHQEVGSPLESKPMNPSTHLVVALSVTAAVVIIFMVPVTIFLFFLRHRKQNSWQKFPSSTDSTIPLTTAVVDENLFPQEYQLMYGLLPGKCSVEEVKFQNKCAV</sequence>
<dbReference type="SMART" id="SM00231">
    <property type="entry name" value="FA58C"/>
    <property type="match status" value="1"/>
</dbReference>
<keyword evidence="7" id="KW-1133">Transmembrane helix</keyword>
<organism evidence="9 10">
    <name type="scientific">Stylophora pistillata</name>
    <name type="common">Smooth cauliflower coral</name>
    <dbReference type="NCBI Taxonomy" id="50429"/>
    <lineage>
        <taxon>Eukaryota</taxon>
        <taxon>Metazoa</taxon>
        <taxon>Cnidaria</taxon>
        <taxon>Anthozoa</taxon>
        <taxon>Hexacorallia</taxon>
        <taxon>Scleractinia</taxon>
        <taxon>Astrocoeniina</taxon>
        <taxon>Pocilloporidae</taxon>
        <taxon>Stylophora</taxon>
    </lineage>
</organism>
<evidence type="ECO:0000256" key="6">
    <source>
        <dbReference type="ARBA" id="ARBA00023157"/>
    </source>
</evidence>
<keyword evidence="7" id="KW-0812">Transmembrane</keyword>
<dbReference type="Gene3D" id="2.60.120.260">
    <property type="entry name" value="Galactose-binding domain-like"/>
    <property type="match status" value="1"/>
</dbReference>
<dbReference type="PROSITE" id="PS50022">
    <property type="entry name" value="FA58C_3"/>
    <property type="match status" value="1"/>
</dbReference>
<keyword evidence="6" id="KW-1015">Disulfide bond</keyword>
<evidence type="ECO:0000256" key="5">
    <source>
        <dbReference type="ARBA" id="ARBA00023136"/>
    </source>
</evidence>
<dbReference type="Proteomes" id="UP000225706">
    <property type="component" value="Unassembled WGS sequence"/>
</dbReference>
<reference evidence="10" key="1">
    <citation type="journal article" date="2017" name="bioRxiv">
        <title>Comparative analysis of the genomes of Stylophora pistillata and Acropora digitifera provides evidence for extensive differences between species of corals.</title>
        <authorList>
            <person name="Voolstra C.R."/>
            <person name="Li Y."/>
            <person name="Liew Y.J."/>
            <person name="Baumgarten S."/>
            <person name="Zoccola D."/>
            <person name="Flot J.-F."/>
            <person name="Tambutte S."/>
            <person name="Allemand D."/>
            <person name="Aranda M."/>
        </authorList>
    </citation>
    <scope>NUCLEOTIDE SEQUENCE [LARGE SCALE GENOMIC DNA]</scope>
</reference>
<evidence type="ECO:0000256" key="1">
    <source>
        <dbReference type="ARBA" id="ARBA00004184"/>
    </source>
</evidence>
<dbReference type="InterPro" id="IPR000421">
    <property type="entry name" value="FA58C"/>
</dbReference>
<comment type="subcellular location">
    <subcellularLocation>
        <location evidence="1">Endomembrane system</location>
        <topology evidence="1">Peripheral membrane protein</topology>
    </subcellularLocation>
    <subcellularLocation>
        <location evidence="2">Secreted</location>
    </subcellularLocation>
</comment>
<dbReference type="InterPro" id="IPR050633">
    <property type="entry name" value="Neuropilin_MCO_CoagFactor"/>
</dbReference>
<protein>
    <submittedName>
        <fullName evidence="9">Retinoschisin</fullName>
    </submittedName>
</protein>
<gene>
    <name evidence="9" type="primary">Rs1</name>
    <name evidence="9" type="ORF">AWC38_SpisGene20042</name>
</gene>
<feature type="domain" description="F5/8 type C" evidence="8">
    <location>
        <begin position="1"/>
        <end position="119"/>
    </location>
</feature>
<comment type="caution">
    <text evidence="9">The sequence shown here is derived from an EMBL/GenBank/DDBJ whole genome shotgun (WGS) entry which is preliminary data.</text>
</comment>